<dbReference type="InterPro" id="IPR038718">
    <property type="entry name" value="SNF2-like_sf"/>
</dbReference>
<evidence type="ECO:0000256" key="9">
    <source>
        <dbReference type="SAM" id="MobiDB-lite"/>
    </source>
</evidence>
<feature type="region of interest" description="Disordered" evidence="9">
    <location>
        <begin position="123"/>
        <end position="157"/>
    </location>
</feature>
<feature type="domain" description="Helicase C-terminal" evidence="11">
    <location>
        <begin position="639"/>
        <end position="804"/>
    </location>
</feature>
<dbReference type="InterPro" id="IPR027417">
    <property type="entry name" value="P-loop_NTPase"/>
</dbReference>
<feature type="domain" description="Helicase ATP-binding" evidence="10">
    <location>
        <begin position="231"/>
        <end position="402"/>
    </location>
</feature>
<evidence type="ECO:0000256" key="4">
    <source>
        <dbReference type="ARBA" id="ARBA00022801"/>
    </source>
</evidence>
<organism evidence="12 13">
    <name type="scientific">Microctonus aethiopoides</name>
    <dbReference type="NCBI Taxonomy" id="144406"/>
    <lineage>
        <taxon>Eukaryota</taxon>
        <taxon>Metazoa</taxon>
        <taxon>Ecdysozoa</taxon>
        <taxon>Arthropoda</taxon>
        <taxon>Hexapoda</taxon>
        <taxon>Insecta</taxon>
        <taxon>Pterygota</taxon>
        <taxon>Neoptera</taxon>
        <taxon>Endopterygota</taxon>
        <taxon>Hymenoptera</taxon>
        <taxon>Apocrita</taxon>
        <taxon>Ichneumonoidea</taxon>
        <taxon>Braconidae</taxon>
        <taxon>Euphorinae</taxon>
        <taxon>Microctonus</taxon>
    </lineage>
</organism>
<dbReference type="InterPro" id="IPR000330">
    <property type="entry name" value="SNF2_N"/>
</dbReference>
<dbReference type="InterPro" id="IPR049730">
    <property type="entry name" value="SNF2/RAD54-like_C"/>
</dbReference>
<keyword evidence="5" id="KW-0347">Helicase</keyword>
<proteinExistence type="inferred from homology"/>
<dbReference type="GO" id="GO:0004386">
    <property type="term" value="F:helicase activity"/>
    <property type="evidence" value="ECO:0007669"/>
    <property type="project" value="UniProtKB-KW"/>
</dbReference>
<sequence length="853" mass="98638">MMTSTDNNDNIKIINDTAKVPEGIGIAEDSGFASITGSVTTETQDEAVHDKLICNNDIKFGDIPVESDAELEKKKKNQARIEAKRQADAEYDSEKKEQTYKRLMHLVSKSKFYSKYIIDKMNTSDNTNKKKKAPKRKVENNKSDNSKPPLKRSKRVATKNKKYNLNEYISDDIRKKVNRKINLSDEEIEKKLNTESDEESDIESPTTTFIHPKYFDGELWEYQQEGVQWLKALYDNGVNGILADEMGLGKTIQVIALLCALIEKKQSGPYLIIVPLSTMPNWVMEFEKFAPTLPVFMLYGTQEEKSRVFNKINTKYSAGNNGFKTQPIILTTYETIFFEPKLRVHKWRYIIIDEGHRIKNPQCQLARILKSYKSMNRLLLTGTPLQNNLSELWSLLHFLLPDIFDDLDVFQSWFSAEELQNKEGTKRFLQQEKDKQVMSSLREILKPFMLRREKEDVNLNIPPKKEIIVYAPVTELQRELYAATLNRDYHTMTKVNSESLIIDDETGARPKRKCLSRNKYSTIYENPYEIIQSNPNDPKNTFNFDDSRDYKKQQLIETTNGKSIEKNSTTEQKVLESWKQYTNITDRNRDFLMHLTFQNRLSMYKLIINHPYLVHCPLDDAGLPSIDDDLINVSGKLLVLDAMLKKLHSRGHKVLLFSTMTMVLDVICDYLTLRPWNYVKLDGRTKMSDRKTFITEFNSDPNVFLFLISTRAGGVGLNLAAADTVIIYDSDWNPQADLQAMARCHRIGQTRPVVVYRLCTKGTIDEAIIRRAEAKRKLEKLVISKDFSFNINNADTILELKRLLESSECEVVTSKREVFTDAELDKILDRSDLWEAHQKTTSRKVGSINRKNK</sequence>
<keyword evidence="8" id="KW-0539">Nucleus</keyword>
<name>A0AA39F985_9HYME</name>
<protein>
    <recommendedName>
        <fullName evidence="14">Lymphoid-specific helicase</fullName>
    </recommendedName>
</protein>
<evidence type="ECO:0000256" key="5">
    <source>
        <dbReference type="ARBA" id="ARBA00022806"/>
    </source>
</evidence>
<comment type="subcellular location">
    <subcellularLocation>
        <location evidence="1">Nucleus</location>
    </subcellularLocation>
</comment>
<evidence type="ECO:0000256" key="2">
    <source>
        <dbReference type="ARBA" id="ARBA00007025"/>
    </source>
</evidence>
<dbReference type="InterPro" id="IPR001650">
    <property type="entry name" value="Helicase_C-like"/>
</dbReference>
<reference evidence="12" key="2">
    <citation type="submission" date="2023-03" db="EMBL/GenBank/DDBJ databases">
        <authorList>
            <person name="Inwood S.N."/>
            <person name="Skelly J.G."/>
            <person name="Guhlin J."/>
            <person name="Harrop T.W.R."/>
            <person name="Goldson S.G."/>
            <person name="Dearden P.K."/>
        </authorList>
    </citation>
    <scope>NUCLEOTIDE SEQUENCE</scope>
    <source>
        <strain evidence="12">Irish</strain>
        <tissue evidence="12">Whole body</tissue>
    </source>
</reference>
<keyword evidence="7" id="KW-0175">Coiled coil</keyword>
<dbReference type="GO" id="GO:0044027">
    <property type="term" value="P:negative regulation of gene expression via chromosomal CpG island methylation"/>
    <property type="evidence" value="ECO:0007669"/>
    <property type="project" value="TreeGrafter"/>
</dbReference>
<dbReference type="GO" id="GO:0005524">
    <property type="term" value="F:ATP binding"/>
    <property type="evidence" value="ECO:0007669"/>
    <property type="project" value="UniProtKB-KW"/>
</dbReference>
<keyword evidence="13" id="KW-1185">Reference proteome</keyword>
<evidence type="ECO:0008006" key="14">
    <source>
        <dbReference type="Google" id="ProtNLM"/>
    </source>
</evidence>
<evidence type="ECO:0000259" key="10">
    <source>
        <dbReference type="PROSITE" id="PS51192"/>
    </source>
</evidence>
<evidence type="ECO:0000256" key="7">
    <source>
        <dbReference type="ARBA" id="ARBA00023054"/>
    </source>
</evidence>
<evidence type="ECO:0000313" key="12">
    <source>
        <dbReference type="EMBL" id="KAK0165287.1"/>
    </source>
</evidence>
<dbReference type="SMART" id="SM00487">
    <property type="entry name" value="DEXDc"/>
    <property type="match status" value="1"/>
</dbReference>
<dbReference type="Pfam" id="PF00176">
    <property type="entry name" value="SNF2-rel_dom"/>
    <property type="match status" value="1"/>
</dbReference>
<keyword evidence="3" id="KW-0547">Nucleotide-binding</keyword>
<keyword evidence="4" id="KW-0378">Hydrolase</keyword>
<dbReference type="InterPro" id="IPR014001">
    <property type="entry name" value="Helicase_ATP-bd"/>
</dbReference>
<dbReference type="GO" id="GO:0006346">
    <property type="term" value="P:DNA methylation-dependent constitutive heterochromatin formation"/>
    <property type="evidence" value="ECO:0007669"/>
    <property type="project" value="TreeGrafter"/>
</dbReference>
<dbReference type="GO" id="GO:0016787">
    <property type="term" value="F:hydrolase activity"/>
    <property type="evidence" value="ECO:0007669"/>
    <property type="project" value="UniProtKB-KW"/>
</dbReference>
<accession>A0AA39F985</accession>
<evidence type="ECO:0000256" key="3">
    <source>
        <dbReference type="ARBA" id="ARBA00022741"/>
    </source>
</evidence>
<dbReference type="GO" id="GO:0031508">
    <property type="term" value="P:pericentric heterochromatin formation"/>
    <property type="evidence" value="ECO:0007669"/>
    <property type="project" value="TreeGrafter"/>
</dbReference>
<dbReference type="EMBL" id="JAQQBS010001422">
    <property type="protein sequence ID" value="KAK0165287.1"/>
    <property type="molecule type" value="Genomic_DNA"/>
</dbReference>
<dbReference type="CDD" id="cd18793">
    <property type="entry name" value="SF2_C_SNF"/>
    <property type="match status" value="1"/>
</dbReference>
<evidence type="ECO:0000256" key="6">
    <source>
        <dbReference type="ARBA" id="ARBA00022840"/>
    </source>
</evidence>
<evidence type="ECO:0000256" key="1">
    <source>
        <dbReference type="ARBA" id="ARBA00004123"/>
    </source>
</evidence>
<dbReference type="GO" id="GO:0005721">
    <property type="term" value="C:pericentric heterochromatin"/>
    <property type="evidence" value="ECO:0007669"/>
    <property type="project" value="TreeGrafter"/>
</dbReference>
<dbReference type="GO" id="GO:0003682">
    <property type="term" value="F:chromatin binding"/>
    <property type="evidence" value="ECO:0007669"/>
    <property type="project" value="TreeGrafter"/>
</dbReference>
<comment type="similarity">
    <text evidence="2">Belongs to the SNF2/RAD54 helicase family.</text>
</comment>
<dbReference type="AlphaFoldDB" id="A0AA39F985"/>
<dbReference type="GO" id="GO:0005634">
    <property type="term" value="C:nucleus"/>
    <property type="evidence" value="ECO:0007669"/>
    <property type="project" value="UniProtKB-SubCell"/>
</dbReference>
<dbReference type="Gene3D" id="3.40.50.300">
    <property type="entry name" value="P-loop containing nucleotide triphosphate hydrolases"/>
    <property type="match status" value="1"/>
</dbReference>
<evidence type="ECO:0000256" key="8">
    <source>
        <dbReference type="ARBA" id="ARBA00023242"/>
    </source>
</evidence>
<dbReference type="Proteomes" id="UP001168990">
    <property type="component" value="Unassembled WGS sequence"/>
</dbReference>
<comment type="caution">
    <text evidence="12">The sequence shown here is derived from an EMBL/GenBank/DDBJ whole genome shotgun (WGS) entry which is preliminary data.</text>
</comment>
<feature type="compositionally biased region" description="Basic and acidic residues" evidence="9">
    <location>
        <begin position="136"/>
        <end position="145"/>
    </location>
</feature>
<dbReference type="PANTHER" id="PTHR47161:SF1">
    <property type="entry name" value="LYMPHOID-SPECIFIC HELICASE"/>
    <property type="match status" value="1"/>
</dbReference>
<dbReference type="PROSITE" id="PS51192">
    <property type="entry name" value="HELICASE_ATP_BIND_1"/>
    <property type="match status" value="1"/>
</dbReference>
<dbReference type="SMART" id="SM00490">
    <property type="entry name" value="HELICc"/>
    <property type="match status" value="1"/>
</dbReference>
<reference evidence="12" key="1">
    <citation type="journal article" date="2023" name="bioRxiv">
        <title>Scaffold-level genome assemblies of two parasitoid biocontrol wasps reveal the parthenogenesis mechanism and an associated novel virus.</title>
        <authorList>
            <person name="Inwood S."/>
            <person name="Skelly J."/>
            <person name="Guhlin J."/>
            <person name="Harrop T."/>
            <person name="Goldson S."/>
            <person name="Dearden P."/>
        </authorList>
    </citation>
    <scope>NUCLEOTIDE SEQUENCE</scope>
    <source>
        <strain evidence="12">Irish</strain>
        <tissue evidence="12">Whole body</tissue>
    </source>
</reference>
<evidence type="ECO:0000259" key="11">
    <source>
        <dbReference type="PROSITE" id="PS51194"/>
    </source>
</evidence>
<dbReference type="PROSITE" id="PS51194">
    <property type="entry name" value="HELICASE_CTER"/>
    <property type="match status" value="1"/>
</dbReference>
<dbReference type="Gene3D" id="3.40.50.10810">
    <property type="entry name" value="Tandem AAA-ATPase domain"/>
    <property type="match status" value="1"/>
</dbReference>
<dbReference type="SUPFAM" id="SSF52540">
    <property type="entry name" value="P-loop containing nucleoside triphosphate hydrolases"/>
    <property type="match status" value="2"/>
</dbReference>
<dbReference type="FunFam" id="3.40.50.10810:FF:000015">
    <property type="entry name" value="lymphoid-specific helicase isoform X1"/>
    <property type="match status" value="1"/>
</dbReference>
<dbReference type="Pfam" id="PF00271">
    <property type="entry name" value="Helicase_C"/>
    <property type="match status" value="1"/>
</dbReference>
<evidence type="ECO:0000313" key="13">
    <source>
        <dbReference type="Proteomes" id="UP001168990"/>
    </source>
</evidence>
<dbReference type="PANTHER" id="PTHR47161">
    <property type="entry name" value="LYMPHOID-SPECIFIC HELICASE"/>
    <property type="match status" value="1"/>
</dbReference>
<gene>
    <name evidence="12" type="ORF">PV328_003815</name>
</gene>
<keyword evidence="6" id="KW-0067">ATP-binding</keyword>